<keyword evidence="2" id="KW-1185">Reference proteome</keyword>
<evidence type="ECO:0000313" key="1">
    <source>
        <dbReference type="EMBL" id="SDY91033.1"/>
    </source>
</evidence>
<sequence length="108" mass="11588">MANIVEIHVPLTPAPALPEGAYLFPWIDQIEDFLADLEDGAAVEIYDDGEEHGDVYIFFITGESEAALLAVASRVATLDGVPVGAFAMVTDEEAPQFGMGRRVDLPVP</sequence>
<dbReference type="Proteomes" id="UP000199632">
    <property type="component" value="Unassembled WGS sequence"/>
</dbReference>
<accession>A0A1H3NQI9</accession>
<evidence type="ECO:0000313" key="2">
    <source>
        <dbReference type="Proteomes" id="UP000199632"/>
    </source>
</evidence>
<dbReference type="RefSeq" id="WP_090789869.1">
    <property type="nucleotide sequence ID" value="NZ_BOND01000026.1"/>
</dbReference>
<reference evidence="2" key="1">
    <citation type="submission" date="2016-10" db="EMBL/GenBank/DDBJ databases">
        <authorList>
            <person name="Varghese N."/>
            <person name="Submissions S."/>
        </authorList>
    </citation>
    <scope>NUCLEOTIDE SEQUENCE [LARGE SCALE GENOMIC DNA]</scope>
    <source>
        <strain evidence="2">DSM 44718</strain>
    </source>
</reference>
<dbReference type="AlphaFoldDB" id="A0A1H3NQI9"/>
<dbReference type="EMBL" id="FNQB01000001">
    <property type="protein sequence ID" value="SDY91033.1"/>
    <property type="molecule type" value="Genomic_DNA"/>
</dbReference>
<dbReference type="OrthoDB" id="3389824at2"/>
<name>A0A1H3NQI9_9ACTN</name>
<proteinExistence type="predicted"/>
<organism evidence="1 2">
    <name type="scientific">Asanoa ishikariensis</name>
    <dbReference type="NCBI Taxonomy" id="137265"/>
    <lineage>
        <taxon>Bacteria</taxon>
        <taxon>Bacillati</taxon>
        <taxon>Actinomycetota</taxon>
        <taxon>Actinomycetes</taxon>
        <taxon>Micromonosporales</taxon>
        <taxon>Micromonosporaceae</taxon>
        <taxon>Asanoa</taxon>
    </lineage>
</organism>
<gene>
    <name evidence="1" type="ORF">SAMN05421684_2241</name>
</gene>
<protein>
    <submittedName>
        <fullName evidence="1">Uncharacterized protein</fullName>
    </submittedName>
</protein>